<evidence type="ECO:0000313" key="3">
    <source>
        <dbReference type="Proteomes" id="UP000824169"/>
    </source>
</evidence>
<reference evidence="2" key="1">
    <citation type="submission" date="2020-10" db="EMBL/GenBank/DDBJ databases">
        <authorList>
            <person name="Gilroy R."/>
        </authorList>
    </citation>
    <scope>NUCLEOTIDE SEQUENCE</scope>
    <source>
        <strain evidence="2">CHK188-20938</strain>
    </source>
</reference>
<dbReference type="InterPro" id="IPR043129">
    <property type="entry name" value="ATPase_NBD"/>
</dbReference>
<comment type="similarity">
    <text evidence="1">Belongs to the ROK (NagC/XylR) family.</text>
</comment>
<dbReference type="InterPro" id="IPR000600">
    <property type="entry name" value="ROK"/>
</dbReference>
<name>A0A9D1TAD1_9FIRM</name>
<evidence type="ECO:0000256" key="1">
    <source>
        <dbReference type="ARBA" id="ARBA00006479"/>
    </source>
</evidence>
<dbReference type="Pfam" id="PF00480">
    <property type="entry name" value="ROK"/>
    <property type="match status" value="1"/>
</dbReference>
<dbReference type="SUPFAM" id="SSF53067">
    <property type="entry name" value="Actin-like ATPase domain"/>
    <property type="match status" value="1"/>
</dbReference>
<dbReference type="Proteomes" id="UP000824169">
    <property type="component" value="Unassembled WGS sequence"/>
</dbReference>
<gene>
    <name evidence="2" type="ORF">IAB71_08105</name>
</gene>
<dbReference type="PANTHER" id="PTHR18964">
    <property type="entry name" value="ROK (REPRESSOR, ORF, KINASE) FAMILY"/>
    <property type="match status" value="1"/>
</dbReference>
<protein>
    <submittedName>
        <fullName evidence="2">ROK family protein</fullName>
    </submittedName>
</protein>
<dbReference type="EMBL" id="DVOO01000024">
    <property type="protein sequence ID" value="HIV25719.1"/>
    <property type="molecule type" value="Genomic_DNA"/>
</dbReference>
<dbReference type="Gene3D" id="3.30.420.40">
    <property type="match status" value="2"/>
</dbReference>
<sequence>MPQFILKTRQNMSAGRAPEISALPALFMRRKSIPAYSEKGLGPRLPDTKKAVLDLLEGEELSGFSGVGIAMPGIVDPEKKRVLGLYKKYEDSKEMDLEGWCREVFGLPAFLEMDSKLALAGELHMGCGRGYEDAVMMILGTGVGTAVSLGGKILRSRNYTAGALASHIIVNLRGAACTCPNRGCLEAEASGWALPGLLRRHPGFSESGISGEEKLDFRSLQKWVLRKDPVAEEVLLRCVEVWRAGILNLIHAYDPQLVILSGAVMNFQGLFQKLTEGIERCIWDCCGPVVIKEAEYPEDSVLFGLYYLVRNGGVI</sequence>
<reference evidence="2" key="2">
    <citation type="journal article" date="2021" name="PeerJ">
        <title>Extensive microbial diversity within the chicken gut microbiome revealed by metagenomics and culture.</title>
        <authorList>
            <person name="Gilroy R."/>
            <person name="Ravi A."/>
            <person name="Getino M."/>
            <person name="Pursley I."/>
            <person name="Horton D.L."/>
            <person name="Alikhan N.F."/>
            <person name="Baker D."/>
            <person name="Gharbi K."/>
            <person name="Hall N."/>
            <person name="Watson M."/>
            <person name="Adriaenssens E.M."/>
            <person name="Foster-Nyarko E."/>
            <person name="Jarju S."/>
            <person name="Secka A."/>
            <person name="Antonio M."/>
            <person name="Oren A."/>
            <person name="Chaudhuri R.R."/>
            <person name="La Ragione R."/>
            <person name="Hildebrand F."/>
            <person name="Pallen M.J."/>
        </authorList>
    </citation>
    <scope>NUCLEOTIDE SEQUENCE</scope>
    <source>
        <strain evidence="2">CHK188-20938</strain>
    </source>
</reference>
<comment type="caution">
    <text evidence="2">The sequence shown here is derived from an EMBL/GenBank/DDBJ whole genome shotgun (WGS) entry which is preliminary data.</text>
</comment>
<proteinExistence type="inferred from homology"/>
<accession>A0A9D1TAD1</accession>
<dbReference type="PANTHER" id="PTHR18964:SF149">
    <property type="entry name" value="BIFUNCTIONAL UDP-N-ACETYLGLUCOSAMINE 2-EPIMERASE_N-ACETYLMANNOSAMINE KINASE"/>
    <property type="match status" value="1"/>
</dbReference>
<dbReference type="AlphaFoldDB" id="A0A9D1TAD1"/>
<organism evidence="2 3">
    <name type="scientific">Candidatus Scatomonas pullistercoris</name>
    <dbReference type="NCBI Taxonomy" id="2840920"/>
    <lineage>
        <taxon>Bacteria</taxon>
        <taxon>Bacillati</taxon>
        <taxon>Bacillota</taxon>
        <taxon>Clostridia</taxon>
        <taxon>Lachnospirales</taxon>
        <taxon>Lachnospiraceae</taxon>
        <taxon>Lachnospiraceae incertae sedis</taxon>
        <taxon>Candidatus Scatomonas</taxon>
    </lineage>
</organism>
<evidence type="ECO:0000313" key="2">
    <source>
        <dbReference type="EMBL" id="HIV25719.1"/>
    </source>
</evidence>